<dbReference type="RefSeq" id="WP_062763963.1">
    <property type="nucleotide sequence ID" value="NZ_CP121045.1"/>
</dbReference>
<name>A0A162L0G2_9PROT</name>
<evidence type="ECO:0000259" key="4">
    <source>
        <dbReference type="PROSITE" id="PS50893"/>
    </source>
</evidence>
<dbReference type="Pfam" id="PF00005">
    <property type="entry name" value="ABC_tran"/>
    <property type="match status" value="1"/>
</dbReference>
<keyword evidence="1" id="KW-0813">Transport</keyword>
<dbReference type="EMBL" id="LPZR01000153">
    <property type="protein sequence ID" value="KYO52608.1"/>
    <property type="molecule type" value="Genomic_DNA"/>
</dbReference>
<dbReference type="PROSITE" id="PS50893">
    <property type="entry name" value="ABC_TRANSPORTER_2"/>
    <property type="match status" value="1"/>
</dbReference>
<evidence type="ECO:0000256" key="3">
    <source>
        <dbReference type="ARBA" id="ARBA00022840"/>
    </source>
</evidence>
<dbReference type="GO" id="GO:0005524">
    <property type="term" value="F:ATP binding"/>
    <property type="evidence" value="ECO:0007669"/>
    <property type="project" value="UniProtKB-KW"/>
</dbReference>
<evidence type="ECO:0000313" key="5">
    <source>
        <dbReference type="EMBL" id="KYO52608.1"/>
    </source>
</evidence>
<evidence type="ECO:0000313" key="6">
    <source>
        <dbReference type="Proteomes" id="UP000075787"/>
    </source>
</evidence>
<dbReference type="GeneID" id="97243713"/>
<dbReference type="PROSITE" id="PS00211">
    <property type="entry name" value="ABC_TRANSPORTER_1"/>
    <property type="match status" value="1"/>
</dbReference>
<feature type="domain" description="ABC transporter" evidence="4">
    <location>
        <begin position="15"/>
        <end position="250"/>
    </location>
</feature>
<dbReference type="GO" id="GO:0016887">
    <property type="term" value="F:ATP hydrolysis activity"/>
    <property type="evidence" value="ECO:0007669"/>
    <property type="project" value="InterPro"/>
</dbReference>
<dbReference type="InterPro" id="IPR017871">
    <property type="entry name" value="ABC_transporter-like_CS"/>
</dbReference>
<accession>A0A162L0G2</accession>
<protein>
    <recommendedName>
        <fullName evidence="4">ABC transporter domain-containing protein</fullName>
    </recommendedName>
</protein>
<dbReference type="InterPro" id="IPR027417">
    <property type="entry name" value="P-loop_NTPase"/>
</dbReference>
<sequence length="371" mass="39158">MTPRAPAASPLPDAIRLEAVTRRHGRKAALDRVDLQVMPGEFVALLGPSGCGKTTLLRLVAGLDGADEGRISLAGRPVDRDGRVLVPAEARGVGMVFQSYALWPQMTVARNVAYALERARRAPAETAALVAEALAAVGLQDRAGAMPDALSGGQRQRVALARVLAARPPVVLMDEPLANLDPHLRRGIGEEIRRLHDATGAATLYVTHDQAEAMALADRIAVLKAGRITQIDTPEAVYDRPADAWTAGFIGQGAVLPVTILRAEAEGRARARIGTGPDLVEAVLHVPPGTAAGPALAVFRPEHLVPVPRGTTGSLPALVDRRVFEGAGRLLWLSAPWSPEPVPMRTGREAPRPGDVLGVVVRDGWVLPTPG</sequence>
<dbReference type="Proteomes" id="UP000075787">
    <property type="component" value="Unassembled WGS sequence"/>
</dbReference>
<dbReference type="SUPFAM" id="SSF52540">
    <property type="entry name" value="P-loop containing nucleoside triphosphate hydrolases"/>
    <property type="match status" value="1"/>
</dbReference>
<dbReference type="PANTHER" id="PTHR42781">
    <property type="entry name" value="SPERMIDINE/PUTRESCINE IMPORT ATP-BINDING PROTEIN POTA"/>
    <property type="match status" value="1"/>
</dbReference>
<gene>
    <name evidence="5" type="ORF">AUP44_04595</name>
</gene>
<evidence type="ECO:0000256" key="1">
    <source>
        <dbReference type="ARBA" id="ARBA00022448"/>
    </source>
</evidence>
<reference evidence="5 6" key="1">
    <citation type="submission" date="2015-12" db="EMBL/GenBank/DDBJ databases">
        <title>Genome sequence of Tistrella mobilis MCCC 1A02139.</title>
        <authorList>
            <person name="Lu L."/>
            <person name="Lai Q."/>
            <person name="Shao Z."/>
            <person name="Qian P."/>
        </authorList>
    </citation>
    <scope>NUCLEOTIDE SEQUENCE [LARGE SCALE GENOMIC DNA]</scope>
    <source>
        <strain evidence="5 6">MCCC 1A02139</strain>
    </source>
</reference>
<dbReference type="InterPro" id="IPR003439">
    <property type="entry name" value="ABC_transporter-like_ATP-bd"/>
</dbReference>
<dbReference type="Gene3D" id="3.40.50.300">
    <property type="entry name" value="P-loop containing nucleotide triphosphate hydrolases"/>
    <property type="match status" value="1"/>
</dbReference>
<keyword evidence="3" id="KW-0067">ATP-binding</keyword>
<dbReference type="InterPro" id="IPR003593">
    <property type="entry name" value="AAA+_ATPase"/>
</dbReference>
<proteinExistence type="predicted"/>
<dbReference type="InterPro" id="IPR050093">
    <property type="entry name" value="ABC_SmlMolc_Importer"/>
</dbReference>
<comment type="caution">
    <text evidence="5">The sequence shown here is derived from an EMBL/GenBank/DDBJ whole genome shotgun (WGS) entry which is preliminary data.</text>
</comment>
<keyword evidence="2" id="KW-0547">Nucleotide-binding</keyword>
<dbReference type="FunFam" id="3.40.50.300:FF:000425">
    <property type="entry name" value="Probable ABC transporter, ATP-binding subunit"/>
    <property type="match status" value="1"/>
</dbReference>
<dbReference type="SMART" id="SM00382">
    <property type="entry name" value="AAA"/>
    <property type="match status" value="1"/>
</dbReference>
<evidence type="ECO:0000256" key="2">
    <source>
        <dbReference type="ARBA" id="ARBA00022741"/>
    </source>
</evidence>
<dbReference type="AlphaFoldDB" id="A0A162L0G2"/>
<dbReference type="OrthoDB" id="9790614at2"/>
<dbReference type="GO" id="GO:0015697">
    <property type="term" value="P:quaternary ammonium group transport"/>
    <property type="evidence" value="ECO:0007669"/>
    <property type="project" value="UniProtKB-ARBA"/>
</dbReference>
<organism evidence="5 6">
    <name type="scientific">Tistrella mobilis</name>
    <dbReference type="NCBI Taxonomy" id="171437"/>
    <lineage>
        <taxon>Bacteria</taxon>
        <taxon>Pseudomonadati</taxon>
        <taxon>Pseudomonadota</taxon>
        <taxon>Alphaproteobacteria</taxon>
        <taxon>Geminicoccales</taxon>
        <taxon>Geminicoccaceae</taxon>
        <taxon>Tistrella</taxon>
    </lineage>
</organism>
<dbReference type="PANTHER" id="PTHR42781:SF4">
    <property type="entry name" value="SPERMIDINE_PUTRESCINE IMPORT ATP-BINDING PROTEIN POTA"/>
    <property type="match status" value="1"/>
</dbReference>